<feature type="compositionally biased region" description="Polar residues" evidence="1">
    <location>
        <begin position="159"/>
        <end position="180"/>
    </location>
</feature>
<feature type="region of interest" description="Disordered" evidence="1">
    <location>
        <begin position="98"/>
        <end position="141"/>
    </location>
</feature>
<organism evidence="2 3">
    <name type="scientific">Pisum sativum</name>
    <name type="common">Garden pea</name>
    <name type="synonym">Lathyrus oleraceus</name>
    <dbReference type="NCBI Taxonomy" id="3888"/>
    <lineage>
        <taxon>Eukaryota</taxon>
        <taxon>Viridiplantae</taxon>
        <taxon>Streptophyta</taxon>
        <taxon>Embryophyta</taxon>
        <taxon>Tracheophyta</taxon>
        <taxon>Spermatophyta</taxon>
        <taxon>Magnoliopsida</taxon>
        <taxon>eudicotyledons</taxon>
        <taxon>Gunneridae</taxon>
        <taxon>Pentapetalae</taxon>
        <taxon>rosids</taxon>
        <taxon>fabids</taxon>
        <taxon>Fabales</taxon>
        <taxon>Fabaceae</taxon>
        <taxon>Papilionoideae</taxon>
        <taxon>50 kb inversion clade</taxon>
        <taxon>NPAAA clade</taxon>
        <taxon>Hologalegina</taxon>
        <taxon>IRL clade</taxon>
        <taxon>Fabeae</taxon>
        <taxon>Lathyrus</taxon>
    </lineage>
</organism>
<evidence type="ECO:0000313" key="3">
    <source>
        <dbReference type="Proteomes" id="UP001058974"/>
    </source>
</evidence>
<sequence length="302" mass="33193">MGTFCDETEISDHNQNHVIDASAKVDHKCSSKKMEVDEGLNLNTVACLRGRLLAERHASKVAKEQAESMGKKLVELEKLVKEEIRLRDKSERKLKLLRKKLESSSSKSSKLSQLGHSDSSQKSENSCGLSSVSSNSKNSEANETRNCVKALTENLVANHSVSGSENGSSCTKECDSQITDNSSSSNYSEHGYSSLKNLSFEFENVKNDENNESKDLKNDEIRLSSLSTKSSVTENESDHADSFDNSLAIVPVTVNMTATSRAKNNHKQVNENVFEALDALRVAKEKLQSSLGTRQMIQVGLS</sequence>
<dbReference type="PANTHER" id="PTHR33701:SF2">
    <property type="entry name" value="TRANSMEMBRANE PROTEIN"/>
    <property type="match status" value="1"/>
</dbReference>
<dbReference type="Gramene" id="Psat06G0187500-T1">
    <property type="protein sequence ID" value="KAI5395467.1"/>
    <property type="gene ID" value="KIW84_061875"/>
</dbReference>
<feature type="compositionally biased region" description="Low complexity" evidence="1">
    <location>
        <begin position="103"/>
        <end position="112"/>
    </location>
</feature>
<accession>A0A9D5A2X3</accession>
<dbReference type="PANTHER" id="PTHR33701">
    <property type="entry name" value="TRANSMEMBRANE PROTEIN"/>
    <property type="match status" value="1"/>
</dbReference>
<feature type="compositionally biased region" description="Low complexity" evidence="1">
    <location>
        <begin position="123"/>
        <end position="141"/>
    </location>
</feature>
<gene>
    <name evidence="2" type="ORF">KIW84_061875</name>
</gene>
<dbReference type="OrthoDB" id="1939750at2759"/>
<dbReference type="Gramene" id="Psat6g069760.1">
    <property type="protein sequence ID" value="Psat6g069760.1.cds"/>
    <property type="gene ID" value="Psat6g069760"/>
</dbReference>
<comment type="caution">
    <text evidence="2">The sequence shown here is derived from an EMBL/GenBank/DDBJ whole genome shotgun (WGS) entry which is preliminary data.</text>
</comment>
<dbReference type="EMBL" id="JAMSHJ010000006">
    <property type="protein sequence ID" value="KAI5395467.1"/>
    <property type="molecule type" value="Genomic_DNA"/>
</dbReference>
<name>A0A9D5A2X3_PEA</name>
<feature type="region of interest" description="Disordered" evidence="1">
    <location>
        <begin position="159"/>
        <end position="190"/>
    </location>
</feature>
<evidence type="ECO:0000256" key="1">
    <source>
        <dbReference type="SAM" id="MobiDB-lite"/>
    </source>
</evidence>
<keyword evidence="3" id="KW-1185">Reference proteome</keyword>
<proteinExistence type="predicted"/>
<reference evidence="2 3" key="1">
    <citation type="journal article" date="2022" name="Nat. Genet.">
        <title>Improved pea reference genome and pan-genome highlight genomic features and evolutionary characteristics.</title>
        <authorList>
            <person name="Yang T."/>
            <person name="Liu R."/>
            <person name="Luo Y."/>
            <person name="Hu S."/>
            <person name="Wang D."/>
            <person name="Wang C."/>
            <person name="Pandey M.K."/>
            <person name="Ge S."/>
            <person name="Xu Q."/>
            <person name="Li N."/>
            <person name="Li G."/>
            <person name="Huang Y."/>
            <person name="Saxena R.K."/>
            <person name="Ji Y."/>
            <person name="Li M."/>
            <person name="Yan X."/>
            <person name="He Y."/>
            <person name="Liu Y."/>
            <person name="Wang X."/>
            <person name="Xiang C."/>
            <person name="Varshney R.K."/>
            <person name="Ding H."/>
            <person name="Gao S."/>
            <person name="Zong X."/>
        </authorList>
    </citation>
    <scope>NUCLEOTIDE SEQUENCE [LARGE SCALE GENOMIC DNA]</scope>
    <source>
        <strain evidence="2 3">cv. Zhongwan 6</strain>
    </source>
</reference>
<protein>
    <submittedName>
        <fullName evidence="2">Uncharacterized protein</fullName>
    </submittedName>
</protein>
<feature type="compositionally biased region" description="Low complexity" evidence="1">
    <location>
        <begin position="181"/>
        <end position="190"/>
    </location>
</feature>
<dbReference type="AlphaFoldDB" id="A0A9D5A2X3"/>
<evidence type="ECO:0000313" key="2">
    <source>
        <dbReference type="EMBL" id="KAI5395467.1"/>
    </source>
</evidence>
<dbReference type="Proteomes" id="UP001058974">
    <property type="component" value="Chromosome 6"/>
</dbReference>